<dbReference type="Gene3D" id="3.40.50.2300">
    <property type="match status" value="1"/>
</dbReference>
<dbReference type="SUPFAM" id="SSF46894">
    <property type="entry name" value="C-terminal effector domain of the bipartite response regulators"/>
    <property type="match status" value="1"/>
</dbReference>
<protein>
    <submittedName>
        <fullName evidence="9">Putative transcriptional regulatory protein NarL</fullName>
    </submittedName>
</protein>
<organism evidence="9">
    <name type="scientific">Mycobacterium riyadhense</name>
    <dbReference type="NCBI Taxonomy" id="486698"/>
    <lineage>
        <taxon>Bacteria</taxon>
        <taxon>Bacillati</taxon>
        <taxon>Actinomycetota</taxon>
        <taxon>Actinomycetes</taxon>
        <taxon>Mycobacteriales</taxon>
        <taxon>Mycobacteriaceae</taxon>
        <taxon>Mycobacterium</taxon>
    </lineage>
</organism>
<dbReference type="SMART" id="SM00448">
    <property type="entry name" value="REC"/>
    <property type="match status" value="1"/>
</dbReference>
<proteinExistence type="predicted"/>
<dbReference type="PROSITE" id="PS50043">
    <property type="entry name" value="HTH_LUXR_2"/>
    <property type="match status" value="1"/>
</dbReference>
<evidence type="ECO:0000256" key="1">
    <source>
        <dbReference type="ARBA" id="ARBA00022553"/>
    </source>
</evidence>
<dbReference type="PROSITE" id="PS00622">
    <property type="entry name" value="HTH_LUXR_1"/>
    <property type="match status" value="1"/>
</dbReference>
<feature type="modified residue" description="4-aspartylphosphate" evidence="5">
    <location>
        <position position="119"/>
    </location>
</feature>
<keyword evidence="4" id="KW-0804">Transcription</keyword>
<dbReference type="InterPro" id="IPR039420">
    <property type="entry name" value="WalR-like"/>
</dbReference>
<evidence type="ECO:0000259" key="7">
    <source>
        <dbReference type="PROSITE" id="PS50043"/>
    </source>
</evidence>
<dbReference type="SUPFAM" id="SSF52172">
    <property type="entry name" value="CheY-like"/>
    <property type="match status" value="1"/>
</dbReference>
<dbReference type="CDD" id="cd17535">
    <property type="entry name" value="REC_NarL-like"/>
    <property type="match status" value="1"/>
</dbReference>
<dbReference type="Pfam" id="PF00072">
    <property type="entry name" value="Response_reg"/>
    <property type="match status" value="1"/>
</dbReference>
<keyword evidence="2" id="KW-0805">Transcription regulation</keyword>
<evidence type="ECO:0000256" key="3">
    <source>
        <dbReference type="ARBA" id="ARBA00023125"/>
    </source>
</evidence>
<dbReference type="InterPro" id="IPR000792">
    <property type="entry name" value="Tscrpt_reg_LuxR_C"/>
</dbReference>
<evidence type="ECO:0000256" key="2">
    <source>
        <dbReference type="ARBA" id="ARBA00023015"/>
    </source>
</evidence>
<dbReference type="PROSITE" id="PS50110">
    <property type="entry name" value="RESPONSE_REGULATORY"/>
    <property type="match status" value="1"/>
</dbReference>
<dbReference type="SMART" id="SM00421">
    <property type="entry name" value="HTH_LUXR"/>
    <property type="match status" value="1"/>
</dbReference>
<dbReference type="CDD" id="cd06170">
    <property type="entry name" value="LuxR_C_like"/>
    <property type="match status" value="1"/>
</dbReference>
<dbReference type="GO" id="GO:0003677">
    <property type="term" value="F:DNA binding"/>
    <property type="evidence" value="ECO:0007669"/>
    <property type="project" value="UniProtKB-KW"/>
</dbReference>
<dbReference type="InterPro" id="IPR011006">
    <property type="entry name" value="CheY-like_superfamily"/>
</dbReference>
<feature type="compositionally biased region" description="Polar residues" evidence="6">
    <location>
        <begin position="12"/>
        <end position="28"/>
    </location>
</feature>
<gene>
    <name evidence="9" type="primary">narL_2</name>
    <name evidence="9" type="ORF">BIN_B_04391</name>
</gene>
<evidence type="ECO:0000256" key="4">
    <source>
        <dbReference type="ARBA" id="ARBA00023163"/>
    </source>
</evidence>
<dbReference type="InterPro" id="IPR001789">
    <property type="entry name" value="Sig_transdc_resp-reg_receiver"/>
</dbReference>
<dbReference type="PANTHER" id="PTHR43214:SF24">
    <property type="entry name" value="TRANSCRIPTIONAL REGULATORY PROTEIN NARL-RELATED"/>
    <property type="match status" value="1"/>
</dbReference>
<evidence type="ECO:0000256" key="5">
    <source>
        <dbReference type="PROSITE-ProRule" id="PRU00169"/>
    </source>
</evidence>
<dbReference type="Pfam" id="PF00196">
    <property type="entry name" value="GerE"/>
    <property type="match status" value="1"/>
</dbReference>
<dbReference type="EMBL" id="LR589128">
    <property type="protein sequence ID" value="VTP02156.1"/>
    <property type="molecule type" value="Genomic_DNA"/>
</dbReference>
<dbReference type="AlphaFoldDB" id="A0A653EZJ7"/>
<dbReference type="GO" id="GO:0000160">
    <property type="term" value="P:phosphorelay signal transduction system"/>
    <property type="evidence" value="ECO:0007669"/>
    <property type="project" value="InterPro"/>
</dbReference>
<keyword evidence="3" id="KW-0238">DNA-binding</keyword>
<feature type="region of interest" description="Disordered" evidence="6">
    <location>
        <begin position="1"/>
        <end position="50"/>
    </location>
</feature>
<name>A0A653EZJ7_9MYCO</name>
<dbReference type="InterPro" id="IPR058245">
    <property type="entry name" value="NreC/VraR/RcsB-like_REC"/>
</dbReference>
<keyword evidence="1 5" id="KW-0597">Phosphoprotein</keyword>
<evidence type="ECO:0000256" key="6">
    <source>
        <dbReference type="SAM" id="MobiDB-lite"/>
    </source>
</evidence>
<dbReference type="PANTHER" id="PTHR43214">
    <property type="entry name" value="TWO-COMPONENT RESPONSE REGULATOR"/>
    <property type="match status" value="1"/>
</dbReference>
<reference evidence="9" key="1">
    <citation type="submission" date="2019-05" db="EMBL/GenBank/DDBJ databases">
        <authorList>
            <person name="Naeem R."/>
            <person name="Antony C."/>
            <person name="Guan Q."/>
        </authorList>
    </citation>
    <scope>NUCLEOTIDE SEQUENCE</scope>
    <source>
        <strain evidence="9">2</strain>
    </source>
</reference>
<accession>A0A653EZJ7</accession>
<sequence length="274" mass="28863">MSASVAAVRQSRPVTPTSSNCVTGSEQIATPFGPGSNNEEAPVRPSAGASKLCSEHLEQPMADPTRVTVVVADDHPVTRQGVVRALKSSGRVHVVAEVADGRAALDAIRQLRPAVALLDYKMPELDGLEVTHAITRDGLPTHVVLLSAFDDSSVVYKALAEGASGYLTKESDSDEIVNAVVKCASGEAYLPTGIAGGLASEVKRRARGATTLLTERESQVVKMMADGMSVPQIASQLHLATSTVKTHVQSLYEKLGVSDRGAAVAEAMRRRLLE</sequence>
<dbReference type="PRINTS" id="PR00038">
    <property type="entry name" value="HTHLUXR"/>
</dbReference>
<feature type="domain" description="HTH luxR-type" evidence="7">
    <location>
        <begin position="206"/>
        <end position="271"/>
    </location>
</feature>
<feature type="domain" description="Response regulatory" evidence="8">
    <location>
        <begin position="68"/>
        <end position="184"/>
    </location>
</feature>
<dbReference type="GO" id="GO:0006355">
    <property type="term" value="P:regulation of DNA-templated transcription"/>
    <property type="evidence" value="ECO:0007669"/>
    <property type="project" value="InterPro"/>
</dbReference>
<evidence type="ECO:0000313" key="9">
    <source>
        <dbReference type="EMBL" id="VTP02156.1"/>
    </source>
</evidence>
<evidence type="ECO:0000259" key="8">
    <source>
        <dbReference type="PROSITE" id="PS50110"/>
    </source>
</evidence>
<dbReference type="InterPro" id="IPR016032">
    <property type="entry name" value="Sig_transdc_resp-reg_C-effctor"/>
</dbReference>